<feature type="region of interest" description="Disordered" evidence="8">
    <location>
        <begin position="639"/>
        <end position="678"/>
    </location>
</feature>
<dbReference type="Gene3D" id="2.130.10.10">
    <property type="entry name" value="YVTN repeat-like/Quinoprotein amine dehydrogenase"/>
    <property type="match status" value="1"/>
</dbReference>
<sequence>MQVSDPNNVKIYNLSCGKSLPEWLSDRKKRALVKKDIDIRKRIELIQDFTMPDISSTVKVSKDGHYILATGIYKPRVRCYEVDNLSMKFERCMDAEIVTFEILSDDYSKLVFLQNDRHIEFHAAGGRYYRLRIPKFGRDMKLHYPSCDLYVVAAGPEMYRLNLERGQFLNSLTTDATEVNKIAINPAHQLVTVGTKEGRIEAWDPRTRTRVGLLDCALSCVTDDTQVNGFPSVTSLAYHGPLTLGVGTATGQILLYDIRSDKPYRVKDHMYGYPISDITFHDQYVLSMDAAVLKIWDRENGKLFTSIEAGSDTIFNNLCHVPDSGLMFMANENVKILTYYIPALGPAPRWCSFLDNLTEELEESRFETVYDDYKFVTKKELDELQLTHLLGTKMLRAYMHGYFMSIRLYNKAKSLSQPFSFEEYKKRKVREKIEAERGTRIQIKNLPKVNKDLALKLMDDERNKKKKNNASGILRDDRFKALFENPDFHIDPNTAEYRLLNPVLSRLDKSRKKQLEKELLSKQFDPVEEELEGRPSSEESSDDSSDDDREWVKEMKRQHKAINKEREQREEEEQRKMRLPKLYELKSGQQYRNTIKDVNDDVSTNRVTLGERVQKDQVEDVKVLKSGNREMTFTVAKKRKGMDDETMKEHRKERRQLIRPAPSKFKMPRQNLFRRNRR</sequence>
<evidence type="ECO:0000256" key="3">
    <source>
        <dbReference type="ARBA" id="ARBA00015517"/>
    </source>
</evidence>
<keyword evidence="5" id="KW-0677">Repeat</keyword>
<name>A0A0V0G8A4_TRIDM</name>
<dbReference type="InterPro" id="IPR001680">
    <property type="entry name" value="WD40_rpt"/>
</dbReference>
<evidence type="ECO:0000256" key="5">
    <source>
        <dbReference type="ARBA" id="ARBA00022737"/>
    </source>
</evidence>
<evidence type="ECO:0000259" key="10">
    <source>
        <dbReference type="Pfam" id="PF23097"/>
    </source>
</evidence>
<dbReference type="PROSITE" id="PS50082">
    <property type="entry name" value="WD_REPEATS_2"/>
    <property type="match status" value="1"/>
</dbReference>
<feature type="domain" description="Nucleolar protein 10-like N-terminal" evidence="11">
    <location>
        <begin position="1"/>
        <end position="366"/>
    </location>
</feature>
<dbReference type="InterPro" id="IPR040382">
    <property type="entry name" value="NOL10/Enp2"/>
</dbReference>
<comment type="similarity">
    <text evidence="2">Belongs to the WD repeat NOL10/ENP2 family.</text>
</comment>
<dbReference type="InterPro" id="IPR012580">
    <property type="entry name" value="NUC153"/>
</dbReference>
<dbReference type="SUPFAM" id="SSF50978">
    <property type="entry name" value="WD40 repeat-like"/>
    <property type="match status" value="1"/>
</dbReference>
<dbReference type="InterPro" id="IPR056551">
    <property type="entry name" value="Beta-prop_NOL10_N"/>
</dbReference>
<feature type="domain" description="Nucleolar protein 10-like second" evidence="10">
    <location>
        <begin position="369"/>
        <end position="416"/>
    </location>
</feature>
<evidence type="ECO:0000256" key="8">
    <source>
        <dbReference type="SAM" id="MobiDB-lite"/>
    </source>
</evidence>
<dbReference type="AlphaFoldDB" id="A0A0V0G8A4"/>
<dbReference type="InterPro" id="IPR056550">
    <property type="entry name" value="NOL10_2nd"/>
</dbReference>
<proteinExistence type="inferred from homology"/>
<dbReference type="InterPro" id="IPR036322">
    <property type="entry name" value="WD40_repeat_dom_sf"/>
</dbReference>
<evidence type="ECO:0000256" key="1">
    <source>
        <dbReference type="ARBA" id="ARBA00004604"/>
    </source>
</evidence>
<dbReference type="InterPro" id="IPR015943">
    <property type="entry name" value="WD40/YVTN_repeat-like_dom_sf"/>
</dbReference>
<feature type="repeat" description="WD" evidence="7">
    <location>
        <begin position="172"/>
        <end position="213"/>
    </location>
</feature>
<evidence type="ECO:0000313" key="12">
    <source>
        <dbReference type="EMBL" id="JAP04137.1"/>
    </source>
</evidence>
<reference evidence="12" key="1">
    <citation type="journal article" date="2018" name="J. Proteomics">
        <title>Exploring the molecular complexity of Triatoma dimidiata sialome.</title>
        <authorList>
            <person name="Santiago P.B."/>
            <person name="de Araujo C.N."/>
            <person name="Charneau S."/>
            <person name="Bastos I.M.D."/>
            <person name="Assumpcao T.C.F."/>
            <person name="Queiroz R.M.L."/>
            <person name="Praca Y.R."/>
            <person name="Cordeiro T.M."/>
            <person name="Garcia C.H.S."/>
            <person name="da Silva I.G."/>
            <person name="Raiol T."/>
            <person name="Motta F.N."/>
            <person name="de Araujo Oliveira J.V."/>
            <person name="de Sousa M.V."/>
            <person name="Ribeiro J.M.C."/>
            <person name="de Santana J.M."/>
        </authorList>
    </citation>
    <scope>NUCLEOTIDE SEQUENCE</scope>
    <source>
        <strain evidence="12">Santander</strain>
        <tissue evidence="12">Salivary glands</tissue>
    </source>
</reference>
<evidence type="ECO:0000259" key="9">
    <source>
        <dbReference type="Pfam" id="PF08159"/>
    </source>
</evidence>
<evidence type="ECO:0000256" key="7">
    <source>
        <dbReference type="PROSITE-ProRule" id="PRU00221"/>
    </source>
</evidence>
<evidence type="ECO:0000259" key="11">
    <source>
        <dbReference type="Pfam" id="PF23098"/>
    </source>
</evidence>
<dbReference type="PANTHER" id="PTHR14927:SF0">
    <property type="entry name" value="NUCLEOLAR PROTEIN 10"/>
    <property type="match status" value="1"/>
</dbReference>
<dbReference type="Pfam" id="PF23098">
    <property type="entry name" value="Beta-prop_NOL10_N"/>
    <property type="match status" value="1"/>
</dbReference>
<dbReference type="GO" id="GO:0000462">
    <property type="term" value="P:maturation of SSU-rRNA from tricistronic rRNA transcript (SSU-rRNA, 5.8S rRNA, LSU-rRNA)"/>
    <property type="evidence" value="ECO:0007669"/>
    <property type="project" value="TreeGrafter"/>
</dbReference>
<comment type="subcellular location">
    <subcellularLocation>
        <location evidence="1">Nucleus</location>
        <location evidence="1">Nucleolus</location>
    </subcellularLocation>
</comment>
<dbReference type="EMBL" id="GECL01001987">
    <property type="protein sequence ID" value="JAP04137.1"/>
    <property type="molecule type" value="Transcribed_RNA"/>
</dbReference>
<feature type="compositionally biased region" description="Acidic residues" evidence="8">
    <location>
        <begin position="539"/>
        <end position="549"/>
    </location>
</feature>
<feature type="compositionally biased region" description="Basic and acidic residues" evidence="8">
    <location>
        <begin position="641"/>
        <end position="650"/>
    </location>
</feature>
<keyword evidence="6" id="KW-0539">Nucleus</keyword>
<accession>A0A0V0G8A4</accession>
<dbReference type="GO" id="GO:0030686">
    <property type="term" value="C:90S preribosome"/>
    <property type="evidence" value="ECO:0007669"/>
    <property type="project" value="TreeGrafter"/>
</dbReference>
<protein>
    <recommendedName>
        <fullName evidence="3">Nucleolar protein 10</fullName>
    </recommendedName>
</protein>
<dbReference type="Pfam" id="PF08159">
    <property type="entry name" value="NUC153"/>
    <property type="match status" value="1"/>
</dbReference>
<evidence type="ECO:0000256" key="4">
    <source>
        <dbReference type="ARBA" id="ARBA00022574"/>
    </source>
</evidence>
<keyword evidence="4 7" id="KW-0853">WD repeat</keyword>
<feature type="domain" description="NUC153" evidence="9">
    <location>
        <begin position="476"/>
        <end position="503"/>
    </location>
</feature>
<organism evidence="12">
    <name type="scientific">Triatoma dimidiata</name>
    <name type="common">Kissing bug</name>
    <name type="synonym">Meccus dimidiatus</name>
    <dbReference type="NCBI Taxonomy" id="72491"/>
    <lineage>
        <taxon>Eukaryota</taxon>
        <taxon>Metazoa</taxon>
        <taxon>Ecdysozoa</taxon>
        <taxon>Arthropoda</taxon>
        <taxon>Hexapoda</taxon>
        <taxon>Insecta</taxon>
        <taxon>Pterygota</taxon>
        <taxon>Neoptera</taxon>
        <taxon>Paraneoptera</taxon>
        <taxon>Hemiptera</taxon>
        <taxon>Heteroptera</taxon>
        <taxon>Panheteroptera</taxon>
        <taxon>Cimicomorpha</taxon>
        <taxon>Reduviidae</taxon>
        <taxon>Triatominae</taxon>
        <taxon>Triatoma</taxon>
    </lineage>
</organism>
<dbReference type="GO" id="GO:0032040">
    <property type="term" value="C:small-subunit processome"/>
    <property type="evidence" value="ECO:0007669"/>
    <property type="project" value="TreeGrafter"/>
</dbReference>
<feature type="region of interest" description="Disordered" evidence="8">
    <location>
        <begin position="518"/>
        <end position="551"/>
    </location>
</feature>
<evidence type="ECO:0000256" key="6">
    <source>
        <dbReference type="ARBA" id="ARBA00023242"/>
    </source>
</evidence>
<dbReference type="Pfam" id="PF23097">
    <property type="entry name" value="NOL10_2nd"/>
    <property type="match status" value="1"/>
</dbReference>
<dbReference type="FunFam" id="2.130.10.10:FF:001909">
    <property type="entry name" value="WD repeat, SAM and U-box domain-containing protein"/>
    <property type="match status" value="1"/>
</dbReference>
<evidence type="ECO:0000256" key="2">
    <source>
        <dbReference type="ARBA" id="ARBA00005264"/>
    </source>
</evidence>
<dbReference type="PANTHER" id="PTHR14927">
    <property type="entry name" value="NUCLEOLAR PROTEIN 10"/>
    <property type="match status" value="1"/>
</dbReference>